<keyword evidence="3 7" id="KW-0997">Cell inner membrane</keyword>
<dbReference type="PATRIC" id="fig|540747.5.peg.2994"/>
<feature type="transmembrane region" description="Helical" evidence="7">
    <location>
        <begin position="214"/>
        <end position="235"/>
    </location>
</feature>
<sequence>MVVAATAALAFFAFCLLASVPVFVGMGLTAMLGTWVAEGTLGLQDMALGAYNALNSFVLLAVPLYILAGTLSEESGLSDRLFSFATTVTSGLRGGLGIATILACAIFAAISGSSVATAATIGLVAIPALAKNGFSLPRAGALIAGGGTLGILIPPSIGLLLYGVLTDQSIGKLFIAGLMPGLVLVIIMALFVVVTQRNAPAAKAPDLRTLMREFVLALPILGLPALILVMIYTGIATATEVAALAVVYVTVLGYGLGNLSLKKLYRAGLHAAQTTVMILMLVAFGALMTHFMTLTRIPQGITEMIADSGLGFFGTITLMVLAFLVLGMFLEALSMMLITIPILFPVAMSLGIDPIAFGIFVVLAIEVAQITPPVGINLFTVAKIGGIRFEQMAKSIVPYVLLMILMMYAVAYFQGLATWLPNTME</sequence>
<dbReference type="EMBL" id="CP031598">
    <property type="protein sequence ID" value="QEW25285.1"/>
    <property type="molecule type" value="Genomic_DNA"/>
</dbReference>
<evidence type="ECO:0000313" key="9">
    <source>
        <dbReference type="EMBL" id="KRS15524.1"/>
    </source>
</evidence>
<dbReference type="PANTHER" id="PTHR33362:SF5">
    <property type="entry name" value="C4-DICARBOXYLATE TRAP TRANSPORTER LARGE PERMEASE PROTEIN DCTM"/>
    <property type="match status" value="1"/>
</dbReference>
<organism evidence="9 11">
    <name type="scientific">Roseovarius indicus</name>
    <dbReference type="NCBI Taxonomy" id="540747"/>
    <lineage>
        <taxon>Bacteria</taxon>
        <taxon>Pseudomonadati</taxon>
        <taxon>Pseudomonadota</taxon>
        <taxon>Alphaproteobacteria</taxon>
        <taxon>Rhodobacterales</taxon>
        <taxon>Roseobacteraceae</taxon>
        <taxon>Roseovarius</taxon>
    </lineage>
</organism>
<dbReference type="Proteomes" id="UP000325785">
    <property type="component" value="Chromosome"/>
</dbReference>
<comment type="similarity">
    <text evidence="7">Belongs to the TRAP transporter large permease family.</text>
</comment>
<dbReference type="KEGG" id="rid:RIdsm_01071"/>
<reference evidence="10 12" key="2">
    <citation type="submission" date="2018-08" db="EMBL/GenBank/DDBJ databases">
        <title>Genetic Globetrotter - A new plasmid hitch-hiking vast phylogenetic and geographic distances.</title>
        <authorList>
            <person name="Vollmers J."/>
            <person name="Petersen J."/>
        </authorList>
    </citation>
    <scope>NUCLEOTIDE SEQUENCE [LARGE SCALE GENOMIC DNA]</scope>
    <source>
        <strain evidence="10 12">DSM 26383</strain>
    </source>
</reference>
<dbReference type="GO" id="GO:0022857">
    <property type="term" value="F:transmembrane transporter activity"/>
    <property type="evidence" value="ECO:0007669"/>
    <property type="project" value="UniProtKB-UniRule"/>
</dbReference>
<comment type="subcellular location">
    <subcellularLocation>
        <location evidence="1 7">Cell inner membrane</location>
        <topology evidence="1 7">Multi-pass membrane protein</topology>
    </subcellularLocation>
</comment>
<evidence type="ECO:0000256" key="4">
    <source>
        <dbReference type="ARBA" id="ARBA00022692"/>
    </source>
</evidence>
<accession>A0A0T5P3C7</accession>
<dbReference type="Pfam" id="PF06808">
    <property type="entry name" value="DctM"/>
    <property type="match status" value="1"/>
</dbReference>
<dbReference type="NCBIfam" id="TIGR00786">
    <property type="entry name" value="dctM"/>
    <property type="match status" value="1"/>
</dbReference>
<comment type="subunit">
    <text evidence="7">The complex comprises the extracytoplasmic solute receptor protein and the two transmembrane proteins.</text>
</comment>
<dbReference type="PIRSF" id="PIRSF006066">
    <property type="entry name" value="HI0050"/>
    <property type="match status" value="1"/>
</dbReference>
<keyword evidence="2" id="KW-1003">Cell membrane</keyword>
<evidence type="ECO:0000313" key="10">
    <source>
        <dbReference type="EMBL" id="QEW25285.1"/>
    </source>
</evidence>
<evidence type="ECO:0000256" key="5">
    <source>
        <dbReference type="ARBA" id="ARBA00022989"/>
    </source>
</evidence>
<feature type="domain" description="TRAP C4-dicarboxylate transport system permease DctM subunit" evidence="8">
    <location>
        <begin position="10"/>
        <end position="415"/>
    </location>
</feature>
<feature type="transmembrane region" description="Helical" evidence="7">
    <location>
        <begin position="92"/>
        <end position="110"/>
    </location>
</feature>
<evidence type="ECO:0000256" key="7">
    <source>
        <dbReference type="RuleBase" id="RU369079"/>
    </source>
</evidence>
<name>A0A0T5P3C7_9RHOB</name>
<keyword evidence="5 7" id="KW-1133">Transmembrane helix</keyword>
<evidence type="ECO:0000313" key="11">
    <source>
        <dbReference type="Proteomes" id="UP000051401"/>
    </source>
</evidence>
<proteinExistence type="inferred from homology"/>
<keyword evidence="11" id="KW-1185">Reference proteome</keyword>
<feature type="transmembrane region" description="Helical" evidence="7">
    <location>
        <begin position="174"/>
        <end position="194"/>
    </location>
</feature>
<feature type="transmembrane region" description="Helical" evidence="7">
    <location>
        <begin position="141"/>
        <end position="162"/>
    </location>
</feature>
<dbReference type="AlphaFoldDB" id="A0A0T5P3C7"/>
<feature type="transmembrane region" description="Helical" evidence="7">
    <location>
        <begin position="53"/>
        <end position="71"/>
    </location>
</feature>
<evidence type="ECO:0000256" key="6">
    <source>
        <dbReference type="ARBA" id="ARBA00023136"/>
    </source>
</evidence>
<feature type="transmembrane region" description="Helical" evidence="7">
    <location>
        <begin position="116"/>
        <end position="134"/>
    </location>
</feature>
<protein>
    <recommendedName>
        <fullName evidence="7">TRAP transporter large permease protein</fullName>
    </recommendedName>
</protein>
<reference evidence="9 11" key="1">
    <citation type="submission" date="2015-04" db="EMBL/GenBank/DDBJ databases">
        <title>The draft genome sequence of Roseovarius indicus B108T.</title>
        <authorList>
            <person name="Li G."/>
            <person name="Lai Q."/>
            <person name="Shao Z."/>
            <person name="Yan P."/>
        </authorList>
    </citation>
    <scope>NUCLEOTIDE SEQUENCE [LARGE SCALE GENOMIC DNA]</scope>
    <source>
        <strain evidence="9 11">B108</strain>
    </source>
</reference>
<evidence type="ECO:0000256" key="2">
    <source>
        <dbReference type="ARBA" id="ARBA00022475"/>
    </source>
</evidence>
<comment type="function">
    <text evidence="7">Part of the tripartite ATP-independent periplasmic (TRAP) transport system.</text>
</comment>
<evidence type="ECO:0000313" key="12">
    <source>
        <dbReference type="Proteomes" id="UP000325785"/>
    </source>
</evidence>
<feature type="transmembrane region" description="Helical" evidence="7">
    <location>
        <begin position="312"/>
        <end position="330"/>
    </location>
</feature>
<dbReference type="OrthoDB" id="9790209at2"/>
<evidence type="ECO:0000256" key="1">
    <source>
        <dbReference type="ARBA" id="ARBA00004429"/>
    </source>
</evidence>
<feature type="transmembrane region" description="Helical" evidence="7">
    <location>
        <begin position="241"/>
        <end position="259"/>
    </location>
</feature>
<evidence type="ECO:0000259" key="8">
    <source>
        <dbReference type="Pfam" id="PF06808"/>
    </source>
</evidence>
<keyword evidence="4 7" id="KW-0812">Transmembrane</keyword>
<dbReference type="InterPro" id="IPR010656">
    <property type="entry name" value="DctM"/>
</dbReference>
<keyword evidence="7" id="KW-0813">Transport</keyword>
<gene>
    <name evidence="10" type="primary">siaT_18</name>
    <name evidence="10" type="ORF">RIdsm_01071</name>
    <name evidence="9" type="ORF">XM52_23180</name>
</gene>
<dbReference type="GO" id="GO:0005886">
    <property type="term" value="C:plasma membrane"/>
    <property type="evidence" value="ECO:0007669"/>
    <property type="project" value="UniProtKB-SubCell"/>
</dbReference>
<comment type="caution">
    <text evidence="7">Lacks conserved residue(s) required for the propagation of feature annotation.</text>
</comment>
<feature type="transmembrane region" description="Helical" evidence="7">
    <location>
        <begin position="396"/>
        <end position="420"/>
    </location>
</feature>
<dbReference type="STRING" id="540747.SAMN04488031_106173"/>
<dbReference type="Proteomes" id="UP000051401">
    <property type="component" value="Unassembled WGS sequence"/>
</dbReference>
<feature type="transmembrane region" description="Helical" evidence="7">
    <location>
        <begin position="271"/>
        <end position="292"/>
    </location>
</feature>
<dbReference type="EMBL" id="LAXI01000021">
    <property type="protein sequence ID" value="KRS15524.1"/>
    <property type="molecule type" value="Genomic_DNA"/>
</dbReference>
<evidence type="ECO:0000256" key="3">
    <source>
        <dbReference type="ARBA" id="ARBA00022519"/>
    </source>
</evidence>
<keyword evidence="6 7" id="KW-0472">Membrane</keyword>
<dbReference type="PANTHER" id="PTHR33362">
    <property type="entry name" value="SIALIC ACID TRAP TRANSPORTER PERMEASE PROTEIN SIAT-RELATED"/>
    <property type="match status" value="1"/>
</dbReference>
<dbReference type="InterPro" id="IPR004681">
    <property type="entry name" value="TRAP_DctM"/>
</dbReference>
<dbReference type="RefSeq" id="WP_057820055.1">
    <property type="nucleotide sequence ID" value="NZ_CP031598.1"/>
</dbReference>